<sequence length="346" mass="39084">MDSHSEYDQIEQSEAYAILGLQVGASKEEVETAYYNLVYELDPDNCEPYLRVLNTELSLKVEGAYRAITNSRKDLTELYDQVEQEHAHEILGLEVDASPEQIKTAYRTLVLALHPDKCEPRLRALHTTLIIKVYKAYETVNRTGSPESADNDDGVKRLPENSGALRMRNIDFKNALRAQREAALDWKRASHREYCRVSKSQVKGWDCGASPEDVRVQQYRKVLSGKSCVSIAEQARRSNNAESDLLKVEKFLIKEERNDWGLTKAAMAACAKYDMPYDGTGRALTQEFADAHIVAERHEHAAFERLLAIDNGAVWNDVIKGSQTVPLLEHIQAGSAGRLALEDSWW</sequence>
<dbReference type="EMBL" id="JAUTXU010000160">
    <property type="protein sequence ID" value="KAK3702495.1"/>
    <property type="molecule type" value="Genomic_DNA"/>
</dbReference>
<accession>A0ACC3MSH7</accession>
<evidence type="ECO:0000313" key="1">
    <source>
        <dbReference type="EMBL" id="KAK3702495.1"/>
    </source>
</evidence>
<keyword evidence="2" id="KW-1185">Reference proteome</keyword>
<name>A0ACC3MSH7_9PEZI</name>
<dbReference type="Proteomes" id="UP001281147">
    <property type="component" value="Unassembled WGS sequence"/>
</dbReference>
<protein>
    <submittedName>
        <fullName evidence="1">Uncharacterized protein</fullName>
    </submittedName>
</protein>
<comment type="caution">
    <text evidence="1">The sequence shown here is derived from an EMBL/GenBank/DDBJ whole genome shotgun (WGS) entry which is preliminary data.</text>
</comment>
<reference evidence="1" key="1">
    <citation type="submission" date="2023-07" db="EMBL/GenBank/DDBJ databases">
        <title>Black Yeasts Isolated from many extreme environments.</title>
        <authorList>
            <person name="Coleine C."/>
            <person name="Stajich J.E."/>
            <person name="Selbmann L."/>
        </authorList>
    </citation>
    <scope>NUCLEOTIDE SEQUENCE</scope>
    <source>
        <strain evidence="1">CCFEE 5714</strain>
    </source>
</reference>
<organism evidence="1 2">
    <name type="scientific">Vermiconidia calcicola</name>
    <dbReference type="NCBI Taxonomy" id="1690605"/>
    <lineage>
        <taxon>Eukaryota</taxon>
        <taxon>Fungi</taxon>
        <taxon>Dikarya</taxon>
        <taxon>Ascomycota</taxon>
        <taxon>Pezizomycotina</taxon>
        <taxon>Dothideomycetes</taxon>
        <taxon>Dothideomycetidae</taxon>
        <taxon>Mycosphaerellales</taxon>
        <taxon>Extremaceae</taxon>
        <taxon>Vermiconidia</taxon>
    </lineage>
</organism>
<evidence type="ECO:0000313" key="2">
    <source>
        <dbReference type="Proteomes" id="UP001281147"/>
    </source>
</evidence>
<gene>
    <name evidence="1" type="ORF">LTR37_014857</name>
</gene>
<proteinExistence type="predicted"/>